<evidence type="ECO:0000313" key="3">
    <source>
        <dbReference type="EMBL" id="MFC4233330.1"/>
    </source>
</evidence>
<dbReference type="EMBL" id="JBHSDC010000029">
    <property type="protein sequence ID" value="MFC4233330.1"/>
    <property type="molecule type" value="Genomic_DNA"/>
</dbReference>
<name>A0ABV8Q1H1_9BACT</name>
<comment type="caution">
    <text evidence="3">The sequence shown here is derived from an EMBL/GenBank/DDBJ whole genome shotgun (WGS) entry which is preliminary data.</text>
</comment>
<proteinExistence type="predicted"/>
<feature type="region of interest" description="Disordered" evidence="1">
    <location>
        <begin position="43"/>
        <end position="78"/>
    </location>
</feature>
<keyword evidence="2" id="KW-0472">Membrane</keyword>
<sequence>MKKITSIQLKAMFLFTVFALNTVVGFACAMGVDMGFNKSHHHEDEQAAVTPSVHTDADGKKHEHHHKSTIHHHENNEANGKGGCCNDAVVKFQNVDKALSQNVKASLDAPVFVPIISTCFGIDLLKMANSYPEKYHTRFFYPPPPDIRIAIQSFQI</sequence>
<organism evidence="3 4">
    <name type="scientific">Parasediminibacterium paludis</name>
    <dbReference type="NCBI Taxonomy" id="908966"/>
    <lineage>
        <taxon>Bacteria</taxon>
        <taxon>Pseudomonadati</taxon>
        <taxon>Bacteroidota</taxon>
        <taxon>Chitinophagia</taxon>
        <taxon>Chitinophagales</taxon>
        <taxon>Chitinophagaceae</taxon>
        <taxon>Parasediminibacterium</taxon>
    </lineage>
</organism>
<protein>
    <submittedName>
        <fullName evidence="3">Uncharacterized protein</fullName>
    </submittedName>
</protein>
<evidence type="ECO:0000256" key="2">
    <source>
        <dbReference type="SAM" id="Phobius"/>
    </source>
</evidence>
<accession>A0ABV8Q1H1</accession>
<dbReference type="PROSITE" id="PS51257">
    <property type="entry name" value="PROKAR_LIPOPROTEIN"/>
    <property type="match status" value="1"/>
</dbReference>
<dbReference type="Proteomes" id="UP001595906">
    <property type="component" value="Unassembled WGS sequence"/>
</dbReference>
<reference evidence="4" key="1">
    <citation type="journal article" date="2019" name="Int. J. Syst. Evol. Microbiol.">
        <title>The Global Catalogue of Microorganisms (GCM) 10K type strain sequencing project: providing services to taxonomists for standard genome sequencing and annotation.</title>
        <authorList>
            <consortium name="The Broad Institute Genomics Platform"/>
            <consortium name="The Broad Institute Genome Sequencing Center for Infectious Disease"/>
            <person name="Wu L."/>
            <person name="Ma J."/>
        </authorList>
    </citation>
    <scope>NUCLEOTIDE SEQUENCE [LARGE SCALE GENOMIC DNA]</scope>
    <source>
        <strain evidence="4">CECT 8010</strain>
    </source>
</reference>
<keyword evidence="4" id="KW-1185">Reference proteome</keyword>
<keyword evidence="2" id="KW-0812">Transmembrane</keyword>
<evidence type="ECO:0000313" key="4">
    <source>
        <dbReference type="Proteomes" id="UP001595906"/>
    </source>
</evidence>
<evidence type="ECO:0000256" key="1">
    <source>
        <dbReference type="SAM" id="MobiDB-lite"/>
    </source>
</evidence>
<dbReference type="RefSeq" id="WP_379015561.1">
    <property type="nucleotide sequence ID" value="NZ_JBHSDC010000029.1"/>
</dbReference>
<gene>
    <name evidence="3" type="ORF">ACFOW1_15620</name>
</gene>
<feature type="transmembrane region" description="Helical" evidence="2">
    <location>
        <begin position="12"/>
        <end position="32"/>
    </location>
</feature>
<keyword evidence="2" id="KW-1133">Transmembrane helix</keyword>